<dbReference type="Proteomes" id="UP001479436">
    <property type="component" value="Unassembled WGS sequence"/>
</dbReference>
<organism evidence="2 3">
    <name type="scientific">Basidiobolus ranarum</name>
    <dbReference type="NCBI Taxonomy" id="34480"/>
    <lineage>
        <taxon>Eukaryota</taxon>
        <taxon>Fungi</taxon>
        <taxon>Fungi incertae sedis</taxon>
        <taxon>Zoopagomycota</taxon>
        <taxon>Entomophthoromycotina</taxon>
        <taxon>Basidiobolomycetes</taxon>
        <taxon>Basidiobolales</taxon>
        <taxon>Basidiobolaceae</taxon>
        <taxon>Basidiobolus</taxon>
    </lineage>
</organism>
<accession>A0ABR2VPA6</accession>
<comment type="caution">
    <text evidence="2">The sequence shown here is derived from an EMBL/GenBank/DDBJ whole genome shotgun (WGS) entry which is preliminary data.</text>
</comment>
<name>A0ABR2VPA6_9FUNG</name>
<feature type="compositionally biased region" description="Polar residues" evidence="1">
    <location>
        <begin position="24"/>
        <end position="39"/>
    </location>
</feature>
<keyword evidence="3" id="KW-1185">Reference proteome</keyword>
<sequence length="65" mass="6897">MGIPLFCTNGVQGDSAQAGHALFDSNQPDQAQAKAQTFYQPSQSTEAEQPPSPEEPEESESSGSR</sequence>
<evidence type="ECO:0000256" key="1">
    <source>
        <dbReference type="SAM" id="MobiDB-lite"/>
    </source>
</evidence>
<feature type="compositionally biased region" description="Acidic residues" evidence="1">
    <location>
        <begin position="54"/>
        <end position="65"/>
    </location>
</feature>
<protein>
    <submittedName>
        <fullName evidence="2">Uncharacterized protein</fullName>
    </submittedName>
</protein>
<reference evidence="2 3" key="1">
    <citation type="submission" date="2023-04" db="EMBL/GenBank/DDBJ databases">
        <title>Genome of Basidiobolus ranarum AG-B5.</title>
        <authorList>
            <person name="Stajich J.E."/>
            <person name="Carter-House D."/>
            <person name="Gryganskyi A."/>
        </authorList>
    </citation>
    <scope>NUCLEOTIDE SEQUENCE [LARGE SCALE GENOMIC DNA]</scope>
    <source>
        <strain evidence="2 3">AG-B5</strain>
    </source>
</reference>
<dbReference type="EMBL" id="JASJQH010008575">
    <property type="protein sequence ID" value="KAK9687935.1"/>
    <property type="molecule type" value="Genomic_DNA"/>
</dbReference>
<gene>
    <name evidence="2" type="ORF">K7432_014580</name>
</gene>
<evidence type="ECO:0000313" key="2">
    <source>
        <dbReference type="EMBL" id="KAK9687935.1"/>
    </source>
</evidence>
<feature type="region of interest" description="Disordered" evidence="1">
    <location>
        <begin position="18"/>
        <end position="65"/>
    </location>
</feature>
<feature type="compositionally biased region" description="Low complexity" evidence="1">
    <location>
        <begin position="40"/>
        <end position="49"/>
    </location>
</feature>
<evidence type="ECO:0000313" key="3">
    <source>
        <dbReference type="Proteomes" id="UP001479436"/>
    </source>
</evidence>
<proteinExistence type="predicted"/>